<keyword evidence="7 12" id="KW-0472">Membrane</keyword>
<dbReference type="CDD" id="cd03709">
    <property type="entry name" value="lepA_C"/>
    <property type="match status" value="1"/>
</dbReference>
<evidence type="ECO:0000256" key="6">
    <source>
        <dbReference type="ARBA" id="ARBA00023134"/>
    </source>
</evidence>
<evidence type="ECO:0000256" key="11">
    <source>
        <dbReference type="ARBA" id="ARBA00066744"/>
    </source>
</evidence>
<evidence type="ECO:0000256" key="3">
    <source>
        <dbReference type="ARBA" id="ARBA00022741"/>
    </source>
</evidence>
<keyword evidence="2 12" id="KW-1003">Cell membrane</keyword>
<evidence type="ECO:0000259" key="13">
    <source>
        <dbReference type="PROSITE" id="PS51722"/>
    </source>
</evidence>
<dbReference type="NCBIfam" id="TIGR01393">
    <property type="entry name" value="lepA"/>
    <property type="match status" value="1"/>
</dbReference>
<dbReference type="PROSITE" id="PS51722">
    <property type="entry name" value="G_TR_2"/>
    <property type="match status" value="1"/>
</dbReference>
<protein>
    <recommendedName>
        <fullName evidence="11 12">Elongation factor 4</fullName>
        <shortName evidence="12">EF-4</shortName>
        <ecNumber evidence="11 12">3.6.5.n1</ecNumber>
    </recommendedName>
    <alternativeName>
        <fullName evidence="12">Ribosomal back-translocase LepA</fullName>
    </alternativeName>
</protein>
<comment type="catalytic activity">
    <reaction evidence="8 12">
        <text>GTP + H2O = GDP + phosphate + H(+)</text>
        <dbReference type="Rhea" id="RHEA:19669"/>
        <dbReference type="ChEBI" id="CHEBI:15377"/>
        <dbReference type="ChEBI" id="CHEBI:15378"/>
        <dbReference type="ChEBI" id="CHEBI:37565"/>
        <dbReference type="ChEBI" id="CHEBI:43474"/>
        <dbReference type="ChEBI" id="CHEBI:58189"/>
        <dbReference type="EC" id="3.6.5.n1"/>
    </reaction>
</comment>
<gene>
    <name evidence="12 14" type="primary">lepA</name>
    <name evidence="14" type="ORF">HIR71_03670</name>
</gene>
<evidence type="ECO:0000313" key="14">
    <source>
        <dbReference type="EMBL" id="NMR19323.1"/>
    </source>
</evidence>
<dbReference type="Gene3D" id="3.30.70.870">
    <property type="entry name" value="Elongation Factor G (Translational Gtpase), domain 3"/>
    <property type="match status" value="1"/>
</dbReference>
<comment type="caution">
    <text evidence="14">The sequence shown here is derived from an EMBL/GenBank/DDBJ whole genome shotgun (WGS) entry which is preliminary data.</text>
</comment>
<dbReference type="Gene3D" id="3.40.50.300">
    <property type="entry name" value="P-loop containing nucleotide triphosphate hydrolases"/>
    <property type="match status" value="1"/>
</dbReference>
<dbReference type="AlphaFoldDB" id="A0A7Y0QGP6"/>
<keyword evidence="6 12" id="KW-0342">GTP-binding</keyword>
<dbReference type="InterPro" id="IPR005225">
    <property type="entry name" value="Small_GTP-bd"/>
</dbReference>
<dbReference type="PROSITE" id="PS00301">
    <property type="entry name" value="G_TR_1"/>
    <property type="match status" value="1"/>
</dbReference>
<dbReference type="EC" id="3.6.5.n1" evidence="11 12"/>
<dbReference type="GO" id="GO:0045727">
    <property type="term" value="P:positive regulation of translation"/>
    <property type="evidence" value="ECO:0007669"/>
    <property type="project" value="UniProtKB-UniRule"/>
</dbReference>
<dbReference type="CDD" id="cd03699">
    <property type="entry name" value="EF4_II"/>
    <property type="match status" value="1"/>
</dbReference>
<dbReference type="InterPro" id="IPR009000">
    <property type="entry name" value="Transl_B-barrel_sf"/>
</dbReference>
<comment type="similarity">
    <text evidence="10">Belongs to the GTP-binding elongation factor family. LepA subfamily.</text>
</comment>
<dbReference type="Pfam" id="PF06421">
    <property type="entry name" value="LepA_C"/>
    <property type="match status" value="1"/>
</dbReference>
<sequence>MQPAATPPELLRNFCIIAHIDHGKSTLADRMLQLTGVVDARAMRAQYLDRMDIERERGITIKSQAVRMPWELDGTPYALNMIDTPGHVDFTYEVSRSLAACEGAVLLVDAAQGIEAQTLANLYLALENDLQVIPVLNKIDLPAAQPEKYAEELAKLIGGEPEDCLRVSGKTGEGVVELLDTIVATVPQPVGDPTAPARAMIFDSVYDTYRGVVTYVRVVDGALSPREKIVMMSTRATHELLEIGVISPEPLPTHGLGVGEVGYLITGVKDVRQSRVGDTVTNAQKPAAESLGAYRDPRPMVFSGLYPIDGSDYPILRDALDRLKLNDAAVVYEPETSVALGFGFRVGFLGLLHLEIVRERLEREFDLALISTAPNVVYEVTLEDKSVVTVTNPSEFPSGKIGEVREPVVRATILCPSEFIGSVMELCQTRRGDLLGMDYLSEDRVEMRYTLPLAEIVFDFFDQLKSKTRGYASLDYEPTGEQVADLVKVDILLQGEQVDAFSAIVHKDKAYAYGVMMTAKLKELIPRQQFEVPIQAAIGARVIARETIRAIRKDVLAKCYGGDISRKRKLLEKQKEGKKRMKTIGRVDVPQEAFIAALSSDSESKDKKK</sequence>
<dbReference type="InterPro" id="IPR013842">
    <property type="entry name" value="LepA_CTD"/>
</dbReference>
<feature type="domain" description="Tr-type G" evidence="13">
    <location>
        <begin position="9"/>
        <end position="190"/>
    </location>
</feature>
<keyword evidence="14" id="KW-0251">Elongation factor</keyword>
<comment type="similarity">
    <text evidence="1 12">Belongs to the TRAFAC class translation factor GTPase superfamily. Classic translation factor GTPase family. LepA subfamily.</text>
</comment>
<dbReference type="Pfam" id="PF00009">
    <property type="entry name" value="GTP_EFTU"/>
    <property type="match status" value="1"/>
</dbReference>
<dbReference type="InterPro" id="IPR004161">
    <property type="entry name" value="EFTu-like_2"/>
</dbReference>
<dbReference type="InterPro" id="IPR000795">
    <property type="entry name" value="T_Tr_GTP-bd_dom"/>
</dbReference>
<dbReference type="FunFam" id="3.30.70.870:FF:000004">
    <property type="entry name" value="Translation factor GUF1, mitochondrial"/>
    <property type="match status" value="1"/>
</dbReference>
<dbReference type="InterPro" id="IPR000640">
    <property type="entry name" value="EFG_V-like"/>
</dbReference>
<dbReference type="SUPFAM" id="SSF52540">
    <property type="entry name" value="P-loop containing nucleoside triphosphate hydrolases"/>
    <property type="match status" value="1"/>
</dbReference>
<dbReference type="FunFam" id="3.30.70.2570:FF:000001">
    <property type="entry name" value="Translation factor GUF1, mitochondrial"/>
    <property type="match status" value="1"/>
</dbReference>
<dbReference type="InterPro" id="IPR035647">
    <property type="entry name" value="EFG_III/V"/>
</dbReference>
<dbReference type="Gene3D" id="2.40.30.10">
    <property type="entry name" value="Translation factors"/>
    <property type="match status" value="1"/>
</dbReference>
<dbReference type="GO" id="GO:0003746">
    <property type="term" value="F:translation elongation factor activity"/>
    <property type="evidence" value="ECO:0007669"/>
    <property type="project" value="UniProtKB-UniRule"/>
</dbReference>
<dbReference type="FunFam" id="3.40.50.300:FF:000078">
    <property type="entry name" value="Elongation factor 4"/>
    <property type="match status" value="1"/>
</dbReference>
<dbReference type="InterPro" id="IPR035654">
    <property type="entry name" value="LepA_IV"/>
</dbReference>
<keyword evidence="3 12" id="KW-0547">Nucleotide-binding</keyword>
<dbReference type="NCBIfam" id="TIGR00231">
    <property type="entry name" value="small_GTP"/>
    <property type="match status" value="1"/>
</dbReference>
<evidence type="ECO:0000313" key="15">
    <source>
        <dbReference type="Proteomes" id="UP000562124"/>
    </source>
</evidence>
<proteinExistence type="inferred from homology"/>
<keyword evidence="15" id="KW-1185">Reference proteome</keyword>
<dbReference type="InterPro" id="IPR031157">
    <property type="entry name" value="G_TR_CS"/>
</dbReference>
<dbReference type="SUPFAM" id="SSF54980">
    <property type="entry name" value="EF-G C-terminal domain-like"/>
    <property type="match status" value="2"/>
</dbReference>
<comment type="subcellular location">
    <subcellularLocation>
        <location evidence="12">Cell membrane</location>
        <topology evidence="12">Peripheral membrane protein</topology>
        <orientation evidence="12">Cytoplasmic side</orientation>
    </subcellularLocation>
</comment>
<reference evidence="14 15" key="1">
    <citation type="submission" date="2020-04" db="EMBL/GenBank/DDBJ databases">
        <title>Sequencing and Assembly of C. fimi.</title>
        <authorList>
            <person name="Ramsey A.R."/>
        </authorList>
    </citation>
    <scope>NUCLEOTIDE SEQUENCE [LARGE SCALE GENOMIC DNA]</scope>
    <source>
        <strain evidence="14 15">SB</strain>
    </source>
</reference>
<comment type="function">
    <text evidence="9 12">Required for accurate and efficient protein synthesis under certain stress conditions. May act as a fidelity factor of the translation reaction, by catalyzing a one-codon backward translocation of tRNAs on improperly translocated ribosomes. Back-translocation proceeds from a post-translocation (POST) complex to a pre-translocation (PRE) complex, thus giving elongation factor G a second chance to translocate the tRNAs correctly. Binds to ribosomes in a GTP-dependent manner.</text>
</comment>
<dbReference type="CDD" id="cd01890">
    <property type="entry name" value="LepA"/>
    <property type="match status" value="1"/>
</dbReference>
<evidence type="ECO:0000256" key="5">
    <source>
        <dbReference type="ARBA" id="ARBA00022917"/>
    </source>
</evidence>
<evidence type="ECO:0000256" key="9">
    <source>
        <dbReference type="ARBA" id="ARBA00057626"/>
    </source>
</evidence>
<evidence type="ECO:0000256" key="2">
    <source>
        <dbReference type="ARBA" id="ARBA00022475"/>
    </source>
</evidence>
<dbReference type="GO" id="GO:0003924">
    <property type="term" value="F:GTPase activity"/>
    <property type="evidence" value="ECO:0007669"/>
    <property type="project" value="UniProtKB-UniRule"/>
</dbReference>
<dbReference type="GO" id="GO:0005525">
    <property type="term" value="F:GTP binding"/>
    <property type="evidence" value="ECO:0007669"/>
    <property type="project" value="UniProtKB-UniRule"/>
</dbReference>
<dbReference type="InterPro" id="IPR038363">
    <property type="entry name" value="LepA_C_sf"/>
</dbReference>
<dbReference type="CDD" id="cd16260">
    <property type="entry name" value="EF4_III"/>
    <property type="match status" value="1"/>
</dbReference>
<dbReference type="SUPFAM" id="SSF50447">
    <property type="entry name" value="Translation proteins"/>
    <property type="match status" value="1"/>
</dbReference>
<dbReference type="Gene3D" id="3.30.70.2570">
    <property type="entry name" value="Elongation factor 4, C-terminal domain"/>
    <property type="match status" value="1"/>
</dbReference>
<organism evidence="14 15">
    <name type="scientific">Cellulomonas fimi</name>
    <dbReference type="NCBI Taxonomy" id="1708"/>
    <lineage>
        <taxon>Bacteria</taxon>
        <taxon>Bacillati</taxon>
        <taxon>Actinomycetota</taxon>
        <taxon>Actinomycetes</taxon>
        <taxon>Micrococcales</taxon>
        <taxon>Cellulomonadaceae</taxon>
        <taxon>Cellulomonas</taxon>
    </lineage>
</organism>
<dbReference type="Proteomes" id="UP000562124">
    <property type="component" value="Unassembled WGS sequence"/>
</dbReference>
<evidence type="ECO:0000256" key="8">
    <source>
        <dbReference type="ARBA" id="ARBA00050293"/>
    </source>
</evidence>
<dbReference type="SMART" id="SM00838">
    <property type="entry name" value="EFG_C"/>
    <property type="match status" value="1"/>
</dbReference>
<dbReference type="PRINTS" id="PR00315">
    <property type="entry name" value="ELONGATNFCT"/>
</dbReference>
<evidence type="ECO:0000256" key="4">
    <source>
        <dbReference type="ARBA" id="ARBA00022801"/>
    </source>
</evidence>
<dbReference type="FunFam" id="2.40.30.10:FF:000015">
    <property type="entry name" value="Translation factor GUF1, mitochondrial"/>
    <property type="match status" value="1"/>
</dbReference>
<evidence type="ECO:0000256" key="7">
    <source>
        <dbReference type="ARBA" id="ARBA00023136"/>
    </source>
</evidence>
<dbReference type="FunFam" id="3.30.70.240:FF:000007">
    <property type="entry name" value="Translation factor GUF1, mitochondrial"/>
    <property type="match status" value="1"/>
</dbReference>
<evidence type="ECO:0000256" key="12">
    <source>
        <dbReference type="HAMAP-Rule" id="MF_00071"/>
    </source>
</evidence>
<dbReference type="Gene3D" id="3.30.70.240">
    <property type="match status" value="1"/>
</dbReference>
<dbReference type="GO" id="GO:0005886">
    <property type="term" value="C:plasma membrane"/>
    <property type="evidence" value="ECO:0007669"/>
    <property type="project" value="UniProtKB-SubCell"/>
</dbReference>
<feature type="binding site" evidence="12">
    <location>
        <begin position="137"/>
        <end position="140"/>
    </location>
    <ligand>
        <name>GTP</name>
        <dbReference type="ChEBI" id="CHEBI:37565"/>
    </ligand>
</feature>
<evidence type="ECO:0000256" key="1">
    <source>
        <dbReference type="ARBA" id="ARBA00005454"/>
    </source>
</evidence>
<evidence type="ECO:0000256" key="10">
    <source>
        <dbReference type="ARBA" id="ARBA00061052"/>
    </source>
</evidence>
<dbReference type="Pfam" id="PF03144">
    <property type="entry name" value="GTP_EFTU_D2"/>
    <property type="match status" value="1"/>
</dbReference>
<keyword evidence="5 12" id="KW-0648">Protein biosynthesis</keyword>
<keyword evidence="4 12" id="KW-0378">Hydrolase</keyword>
<dbReference type="GO" id="GO:0043022">
    <property type="term" value="F:ribosome binding"/>
    <property type="evidence" value="ECO:0007669"/>
    <property type="project" value="UniProtKB-UniRule"/>
</dbReference>
<feature type="binding site" evidence="12">
    <location>
        <begin position="21"/>
        <end position="26"/>
    </location>
    <ligand>
        <name>GTP</name>
        <dbReference type="ChEBI" id="CHEBI:37565"/>
    </ligand>
</feature>
<dbReference type="InterPro" id="IPR006297">
    <property type="entry name" value="EF-4"/>
</dbReference>
<dbReference type="PANTHER" id="PTHR43512:SF4">
    <property type="entry name" value="TRANSLATION FACTOR GUF1 HOMOLOG, CHLOROPLASTIC"/>
    <property type="match status" value="1"/>
</dbReference>
<dbReference type="EMBL" id="JABCJJ010000003">
    <property type="protein sequence ID" value="NMR19323.1"/>
    <property type="molecule type" value="Genomic_DNA"/>
</dbReference>
<name>A0A7Y0QGP6_CELFI</name>
<dbReference type="InterPro" id="IPR027417">
    <property type="entry name" value="P-loop_NTPase"/>
</dbReference>
<dbReference type="Pfam" id="PF00679">
    <property type="entry name" value="EFG_C"/>
    <property type="match status" value="1"/>
</dbReference>
<dbReference type="PANTHER" id="PTHR43512">
    <property type="entry name" value="TRANSLATION FACTOR GUF1-RELATED"/>
    <property type="match status" value="1"/>
</dbReference>
<dbReference type="HAMAP" id="MF_00071">
    <property type="entry name" value="LepA"/>
    <property type="match status" value="1"/>
</dbReference>
<accession>A0A7Y0QGP6</accession>